<proteinExistence type="predicted"/>
<protein>
    <recommendedName>
        <fullName evidence="1">ABC-three component systems C-terminal domain-containing protein</fullName>
    </recommendedName>
</protein>
<organism evidence="2 3">
    <name type="scientific">Enterococcus canintestini</name>
    <dbReference type="NCBI Taxonomy" id="317010"/>
    <lineage>
        <taxon>Bacteria</taxon>
        <taxon>Bacillati</taxon>
        <taxon>Bacillota</taxon>
        <taxon>Bacilli</taxon>
        <taxon>Lactobacillales</taxon>
        <taxon>Enterococcaceae</taxon>
        <taxon>Enterococcus</taxon>
    </lineage>
</organism>
<dbReference type="Proteomes" id="UP000216797">
    <property type="component" value="Unassembled WGS sequence"/>
</dbReference>
<dbReference type="InterPro" id="IPR046912">
    <property type="entry name" value="ABC-3C_CTD8"/>
</dbReference>
<comment type="caution">
    <text evidence="2">The sequence shown here is derived from an EMBL/GenBank/DDBJ whole genome shotgun (WGS) entry which is preliminary data.</text>
</comment>
<dbReference type="RefSeq" id="WP_095007189.1">
    <property type="nucleotide sequence ID" value="NZ_LHUG01000018.1"/>
</dbReference>
<evidence type="ECO:0000313" key="2">
    <source>
        <dbReference type="EMBL" id="PAA99818.1"/>
    </source>
</evidence>
<dbReference type="InterPro" id="IPR029035">
    <property type="entry name" value="DHS-like_NAD/FAD-binding_dom"/>
</dbReference>
<dbReference type="SUPFAM" id="SSF52467">
    <property type="entry name" value="DHS-like NAD/FAD-binding domain"/>
    <property type="match status" value="1"/>
</dbReference>
<feature type="domain" description="ABC-three component systems C-terminal" evidence="1">
    <location>
        <begin position="305"/>
        <end position="427"/>
    </location>
</feature>
<evidence type="ECO:0000313" key="3">
    <source>
        <dbReference type="Proteomes" id="UP000216797"/>
    </source>
</evidence>
<dbReference type="EMBL" id="LHUG01000018">
    <property type="protein sequence ID" value="PAA99818.1"/>
    <property type="molecule type" value="Genomic_DNA"/>
</dbReference>
<evidence type="ECO:0000259" key="1">
    <source>
        <dbReference type="Pfam" id="PF20284"/>
    </source>
</evidence>
<dbReference type="Pfam" id="PF20284">
    <property type="entry name" value="CTD8"/>
    <property type="match status" value="1"/>
</dbReference>
<reference evidence="2 3" key="1">
    <citation type="submission" date="2015-08" db="EMBL/GenBank/DDBJ databases">
        <title>Enterococcus genome sequence.</title>
        <authorList>
            <person name="Acedo J.Z."/>
            <person name="Vederas J.C."/>
        </authorList>
    </citation>
    <scope>NUCLEOTIDE SEQUENCE [LARGE SCALE GENOMIC DNA]</scope>
    <source>
        <strain evidence="2 3">49</strain>
    </source>
</reference>
<dbReference type="AlphaFoldDB" id="A0A267HN57"/>
<sequence>MSQESVLQEVKSKYDQRKLIPFLGAGMSIPFGCPSWTDLIKKLEKDLIDSRFFDAIDFEIQHNEYQKAIDQIKRFGSVNEVRLCEKVAKQFYVPLEDISSFPDNNYKDLATMQFNLFFTTNYDEIFQRHLQMPRVFHNFLDYKSSFQNLLNDKESKYLFQIHGSIADSNTIILSSDSYDKLYSDDHYKTLLGSITATHSFLFMGFSFGDIFIKNEFKKYWKLFKGTHYIITDKDSMSPENIKELVDDYGLVVIEIDPKQSNYVVEIRKILQYLTKNADDENSDGDIILTTHRKASLDELVDSKDKEDNLFYRKLKLANVSDNLIEVSKYFYIYAEIFIREWHRLGFDKKIIDTILASVFTKYKEKYATIYEMDGKTSGELVRSVHEDLEKIEINNLVESIRPDQNEIKGLIHVLADDEEKKVWWGDERFE</sequence>
<gene>
    <name evidence="2" type="ORF">AKL21_12690</name>
</gene>
<accession>A0A267HN57</accession>
<keyword evidence="3" id="KW-1185">Reference proteome</keyword>
<name>A0A267HN57_9ENTE</name>
<dbReference type="Pfam" id="PF13289">
    <property type="entry name" value="SIR2_2"/>
    <property type="match status" value="1"/>
</dbReference>